<feature type="signal peptide" evidence="1">
    <location>
        <begin position="1"/>
        <end position="18"/>
    </location>
</feature>
<evidence type="ECO:0008006" key="4">
    <source>
        <dbReference type="Google" id="ProtNLM"/>
    </source>
</evidence>
<organism evidence="2 3">
    <name type="scientific">Sphingomonas sediminicola</name>
    <dbReference type="NCBI Taxonomy" id="386874"/>
    <lineage>
        <taxon>Bacteria</taxon>
        <taxon>Pseudomonadati</taxon>
        <taxon>Pseudomonadota</taxon>
        <taxon>Alphaproteobacteria</taxon>
        <taxon>Sphingomonadales</taxon>
        <taxon>Sphingomonadaceae</taxon>
        <taxon>Sphingomonas</taxon>
    </lineage>
</organism>
<dbReference type="PANTHER" id="PTHR45588:SF1">
    <property type="entry name" value="WW DOMAIN-CONTAINING PROTEIN"/>
    <property type="match status" value="1"/>
</dbReference>
<evidence type="ECO:0000313" key="2">
    <source>
        <dbReference type="EMBL" id="QNP46657.1"/>
    </source>
</evidence>
<reference evidence="2 3" key="1">
    <citation type="submission" date="2020-08" db="EMBL/GenBank/DDBJ databases">
        <title>Genome sequence of Sphingomonas sediminicola KACC 15039T.</title>
        <authorList>
            <person name="Hyun D.-W."/>
            <person name="Bae J.-W."/>
        </authorList>
    </citation>
    <scope>NUCLEOTIDE SEQUENCE [LARGE SCALE GENOMIC DNA]</scope>
    <source>
        <strain evidence="2 3">KACC 15039</strain>
    </source>
</reference>
<gene>
    <name evidence="2" type="ORF">H9L14_06060</name>
</gene>
<accession>A0ABX6T9V5</accession>
<dbReference type="EMBL" id="CP060782">
    <property type="protein sequence ID" value="QNP46657.1"/>
    <property type="molecule type" value="Genomic_DNA"/>
</dbReference>
<dbReference type="Proteomes" id="UP000516105">
    <property type="component" value="Chromosome"/>
</dbReference>
<dbReference type="SUPFAM" id="SSF48452">
    <property type="entry name" value="TPR-like"/>
    <property type="match status" value="1"/>
</dbReference>
<dbReference type="Gene3D" id="1.25.40.10">
    <property type="entry name" value="Tetratricopeptide repeat domain"/>
    <property type="match status" value="1"/>
</dbReference>
<evidence type="ECO:0000256" key="1">
    <source>
        <dbReference type="SAM" id="SignalP"/>
    </source>
</evidence>
<dbReference type="RefSeq" id="WP_187709610.1">
    <property type="nucleotide sequence ID" value="NZ_CP060782.1"/>
</dbReference>
<proteinExistence type="predicted"/>
<protein>
    <recommendedName>
        <fullName evidence="4">Tetratricopeptide repeat protein</fullName>
    </recommendedName>
</protein>
<name>A0ABX6T9V5_9SPHN</name>
<sequence>MRYYALAFLTAASAPALAQMDIHQGHSMKEATAKQTVLLEGYGSGGFPISTANRQAQAFFDNGMQLAHAFAHKAAVEAMQEAVQLDPKCAMCLWGEAWADGPTINFNKTEDEVAKLKELADKAAELAKDHGTERERALIHALQLRYKNGGGGKDGDLHFAKAMAALASKYPDDNEIAVIAADAWLMTHAETDEDWKLNAGLAIPLLEGVLKRKPDDTPAIHFYIHATEIAGHPELAEPYADKLAALAPNASHLVHMPSHTYYWVGRYEDAAKANMRAVEIGIDNAKRLGLPEPAGVWGLPYHSHNVTFGLGGALEAGDADIGLRLGRPLVARAQVQKEGGPYSQMISGNGYYALARFAEPKEVLALPEPKLPFLNAAWHYARGEAFAKLNNIDGLRKEAAAIRGVSGELSKDDGSLQAQTMTYIARNVLAGRAAMMAGRPDEAEIAFAQAAEMQESNDFSSVSDPPAWHYPVRRDLALALLQQNDVAGRAAKPQRH</sequence>
<keyword evidence="3" id="KW-1185">Reference proteome</keyword>
<dbReference type="InterPro" id="IPR011990">
    <property type="entry name" value="TPR-like_helical_dom_sf"/>
</dbReference>
<feature type="chain" id="PRO_5047348691" description="Tetratricopeptide repeat protein" evidence="1">
    <location>
        <begin position="19"/>
        <end position="496"/>
    </location>
</feature>
<keyword evidence="1" id="KW-0732">Signal</keyword>
<evidence type="ECO:0000313" key="3">
    <source>
        <dbReference type="Proteomes" id="UP000516105"/>
    </source>
</evidence>
<dbReference type="PANTHER" id="PTHR45588">
    <property type="entry name" value="TPR DOMAIN-CONTAINING PROTEIN"/>
    <property type="match status" value="1"/>
</dbReference>